<gene>
    <name evidence="1" type="ORF">FA13DRAFT_1446196</name>
</gene>
<sequence length="83" mass="9065">MVSVSLVLVVNGPSSRSLRRASPILVRLALNGLLRFLPSERQNRWDRLLPSGANGTELSRWASGPARLRCPKSRLDALNGACI</sequence>
<accession>A0A4Y7TLW1</accession>
<proteinExistence type="predicted"/>
<comment type="caution">
    <text evidence="1">The sequence shown here is derived from an EMBL/GenBank/DDBJ whole genome shotgun (WGS) entry which is preliminary data.</text>
</comment>
<evidence type="ECO:0000313" key="1">
    <source>
        <dbReference type="EMBL" id="TEB35185.1"/>
    </source>
</evidence>
<dbReference type="EMBL" id="QPFP01000008">
    <property type="protein sequence ID" value="TEB35185.1"/>
    <property type="molecule type" value="Genomic_DNA"/>
</dbReference>
<dbReference type="Proteomes" id="UP000298030">
    <property type="component" value="Unassembled WGS sequence"/>
</dbReference>
<evidence type="ECO:0000313" key="2">
    <source>
        <dbReference type="Proteomes" id="UP000298030"/>
    </source>
</evidence>
<organism evidence="1 2">
    <name type="scientific">Coprinellus micaceus</name>
    <name type="common">Glistening ink-cap mushroom</name>
    <name type="synonym">Coprinus micaceus</name>
    <dbReference type="NCBI Taxonomy" id="71717"/>
    <lineage>
        <taxon>Eukaryota</taxon>
        <taxon>Fungi</taxon>
        <taxon>Dikarya</taxon>
        <taxon>Basidiomycota</taxon>
        <taxon>Agaricomycotina</taxon>
        <taxon>Agaricomycetes</taxon>
        <taxon>Agaricomycetidae</taxon>
        <taxon>Agaricales</taxon>
        <taxon>Agaricineae</taxon>
        <taxon>Psathyrellaceae</taxon>
        <taxon>Coprinellus</taxon>
    </lineage>
</organism>
<keyword evidence="2" id="KW-1185">Reference proteome</keyword>
<dbReference type="AlphaFoldDB" id="A0A4Y7TLW1"/>
<name>A0A4Y7TLW1_COPMI</name>
<protein>
    <submittedName>
        <fullName evidence="1">Uncharacterized protein</fullName>
    </submittedName>
</protein>
<reference evidence="1 2" key="1">
    <citation type="journal article" date="2019" name="Nat. Ecol. Evol.">
        <title>Megaphylogeny resolves global patterns of mushroom evolution.</title>
        <authorList>
            <person name="Varga T."/>
            <person name="Krizsan K."/>
            <person name="Foldi C."/>
            <person name="Dima B."/>
            <person name="Sanchez-Garcia M."/>
            <person name="Sanchez-Ramirez S."/>
            <person name="Szollosi G.J."/>
            <person name="Szarkandi J.G."/>
            <person name="Papp V."/>
            <person name="Albert L."/>
            <person name="Andreopoulos W."/>
            <person name="Angelini C."/>
            <person name="Antonin V."/>
            <person name="Barry K.W."/>
            <person name="Bougher N.L."/>
            <person name="Buchanan P."/>
            <person name="Buyck B."/>
            <person name="Bense V."/>
            <person name="Catcheside P."/>
            <person name="Chovatia M."/>
            <person name="Cooper J."/>
            <person name="Damon W."/>
            <person name="Desjardin D."/>
            <person name="Finy P."/>
            <person name="Geml J."/>
            <person name="Haridas S."/>
            <person name="Hughes K."/>
            <person name="Justo A."/>
            <person name="Karasinski D."/>
            <person name="Kautmanova I."/>
            <person name="Kiss B."/>
            <person name="Kocsube S."/>
            <person name="Kotiranta H."/>
            <person name="LaButti K.M."/>
            <person name="Lechner B.E."/>
            <person name="Liimatainen K."/>
            <person name="Lipzen A."/>
            <person name="Lukacs Z."/>
            <person name="Mihaltcheva S."/>
            <person name="Morgado L.N."/>
            <person name="Niskanen T."/>
            <person name="Noordeloos M.E."/>
            <person name="Ohm R.A."/>
            <person name="Ortiz-Santana B."/>
            <person name="Ovrebo C."/>
            <person name="Racz N."/>
            <person name="Riley R."/>
            <person name="Savchenko A."/>
            <person name="Shiryaev A."/>
            <person name="Soop K."/>
            <person name="Spirin V."/>
            <person name="Szebenyi C."/>
            <person name="Tomsovsky M."/>
            <person name="Tulloss R.E."/>
            <person name="Uehling J."/>
            <person name="Grigoriev I.V."/>
            <person name="Vagvolgyi C."/>
            <person name="Papp T."/>
            <person name="Martin F.M."/>
            <person name="Miettinen O."/>
            <person name="Hibbett D.S."/>
            <person name="Nagy L.G."/>
        </authorList>
    </citation>
    <scope>NUCLEOTIDE SEQUENCE [LARGE SCALE GENOMIC DNA]</scope>
    <source>
        <strain evidence="1 2">FP101781</strain>
    </source>
</reference>